<dbReference type="OrthoDB" id="4833374at2"/>
<comment type="caution">
    <text evidence="3">The sequence shown here is derived from an EMBL/GenBank/DDBJ whole genome shotgun (WGS) entry which is preliminary data.</text>
</comment>
<evidence type="ECO:0000313" key="4">
    <source>
        <dbReference type="Proteomes" id="UP000218598"/>
    </source>
</evidence>
<feature type="compositionally biased region" description="Pro residues" evidence="1">
    <location>
        <begin position="19"/>
        <end position="31"/>
    </location>
</feature>
<feature type="compositionally biased region" description="Low complexity" evidence="1">
    <location>
        <begin position="117"/>
        <end position="130"/>
    </location>
</feature>
<feature type="region of interest" description="Disordered" evidence="1">
    <location>
        <begin position="1"/>
        <end position="202"/>
    </location>
</feature>
<feature type="compositionally biased region" description="Polar residues" evidence="1">
    <location>
        <begin position="189"/>
        <end position="199"/>
    </location>
</feature>
<feature type="region of interest" description="Disordered" evidence="1">
    <location>
        <begin position="237"/>
        <end position="297"/>
    </location>
</feature>
<dbReference type="AlphaFoldDB" id="A0A2A3YFU7"/>
<accession>A0A2A3YFU7</accession>
<gene>
    <name evidence="3" type="ORF">CIK66_15780</name>
</gene>
<feature type="compositionally biased region" description="Acidic residues" evidence="1">
    <location>
        <begin position="254"/>
        <end position="265"/>
    </location>
</feature>
<evidence type="ECO:0000313" key="3">
    <source>
        <dbReference type="EMBL" id="PCC38190.1"/>
    </source>
</evidence>
<protein>
    <recommendedName>
        <fullName evidence="5">DUF4352 domain-containing protein</fullName>
    </recommendedName>
</protein>
<keyword evidence="2" id="KW-0812">Transmembrane</keyword>
<feature type="transmembrane region" description="Helical" evidence="2">
    <location>
        <begin position="211"/>
        <end position="236"/>
    </location>
</feature>
<evidence type="ECO:0000256" key="1">
    <source>
        <dbReference type="SAM" id="MobiDB-lite"/>
    </source>
</evidence>
<feature type="compositionally biased region" description="Low complexity" evidence="1">
    <location>
        <begin position="142"/>
        <end position="159"/>
    </location>
</feature>
<evidence type="ECO:0008006" key="5">
    <source>
        <dbReference type="Google" id="ProtNLM"/>
    </source>
</evidence>
<evidence type="ECO:0000256" key="2">
    <source>
        <dbReference type="SAM" id="Phobius"/>
    </source>
</evidence>
<dbReference type="RefSeq" id="WP_096197696.1">
    <property type="nucleotide sequence ID" value="NZ_BAAAIQ010000004.1"/>
</dbReference>
<keyword evidence="4" id="KW-1185">Reference proteome</keyword>
<feature type="compositionally biased region" description="Acidic residues" evidence="1">
    <location>
        <begin position="97"/>
        <end position="107"/>
    </location>
</feature>
<reference evidence="3 4" key="1">
    <citation type="journal article" date="2017" name="Elife">
        <title>Extensive horizontal gene transfer in cheese-associated bacteria.</title>
        <authorList>
            <person name="Bonham K.S."/>
            <person name="Wolfe B.E."/>
            <person name="Dutton R.J."/>
        </authorList>
    </citation>
    <scope>NUCLEOTIDE SEQUENCE [LARGE SCALE GENOMIC DNA]</scope>
    <source>
        <strain evidence="3 4">341_9</strain>
    </source>
</reference>
<dbReference type="EMBL" id="NRGR01000025">
    <property type="protein sequence ID" value="PCC38190.1"/>
    <property type="molecule type" value="Genomic_DNA"/>
</dbReference>
<feature type="compositionally biased region" description="Pro residues" evidence="1">
    <location>
        <begin position="1"/>
        <end position="11"/>
    </location>
</feature>
<proteinExistence type="predicted"/>
<name>A0A2A3YFU7_9MICO</name>
<organism evidence="3 4">
    <name type="scientific">Brachybacterium alimentarium</name>
    <dbReference type="NCBI Taxonomy" id="47845"/>
    <lineage>
        <taxon>Bacteria</taxon>
        <taxon>Bacillati</taxon>
        <taxon>Actinomycetota</taxon>
        <taxon>Actinomycetes</taxon>
        <taxon>Micrococcales</taxon>
        <taxon>Dermabacteraceae</taxon>
        <taxon>Brachybacterium</taxon>
    </lineage>
</organism>
<sequence length="416" mass="44004">MAYRFNPPPNWPIDDANWSPPPGWQPDPSWGPAPEGWNFWVTSDLADDTADDTASTEPDVTPEPADAGNDDAEEPVETSPLEDSSTDDALEPRAAETDEYLGPDLEADLAQAAPYESAKSAQSAQSAQSAPPVPPETPVQDQSYGPGQSYDQQYQDYGQASPAPAYGTGYPSSPAYGQSPAEGLPSADSGENWTATTASGEPPRKGVVARFWWLGCIVLFLVAALVVAVVGGILLLGGDGNAEEETTTAQEQIATEEEAATEAEGSEPASPEPTTPLPTIDPSAEPKQVTGENGSGEVAVSMEWKKAEDLPSAYGGTVQPAENGEYLVMTAEVTVTEGSMSFANYAFSVKTPYGGSVDSATETYALDESGLDYDSSYEFTEGETYTITVLFDFVKAGGNTLQYNNYVDVYSWDVPA</sequence>
<keyword evidence="2" id="KW-0472">Membrane</keyword>
<keyword evidence="2" id="KW-1133">Transmembrane helix</keyword>
<dbReference type="Proteomes" id="UP000218598">
    <property type="component" value="Unassembled WGS sequence"/>
</dbReference>